<protein>
    <submittedName>
        <fullName evidence="1">Uncharacterized protein</fullName>
    </submittedName>
</protein>
<organism evidence="1">
    <name type="scientific">bioreactor metagenome</name>
    <dbReference type="NCBI Taxonomy" id="1076179"/>
    <lineage>
        <taxon>unclassified sequences</taxon>
        <taxon>metagenomes</taxon>
        <taxon>ecological metagenomes</taxon>
    </lineage>
</organism>
<dbReference type="AlphaFoldDB" id="A0A645DHZ7"/>
<comment type="caution">
    <text evidence="1">The sequence shown here is derived from an EMBL/GenBank/DDBJ whole genome shotgun (WGS) entry which is preliminary data.</text>
</comment>
<gene>
    <name evidence="1" type="ORF">SDC9_135991</name>
</gene>
<reference evidence="1" key="1">
    <citation type="submission" date="2019-08" db="EMBL/GenBank/DDBJ databases">
        <authorList>
            <person name="Kucharzyk K."/>
            <person name="Murdoch R.W."/>
            <person name="Higgins S."/>
            <person name="Loffler F."/>
        </authorList>
    </citation>
    <scope>NUCLEOTIDE SEQUENCE</scope>
</reference>
<dbReference type="EMBL" id="VSSQ01036412">
    <property type="protein sequence ID" value="MPM88887.1"/>
    <property type="molecule type" value="Genomic_DNA"/>
</dbReference>
<sequence length="80" mass="8912">MIEQAIEDLHVAAFDPMPTPREVLDRIPMTEAAATTVVQGRETLKAILDGKGDMVQFERFGFVRVESRGPEGVLCIFAHR</sequence>
<accession>A0A645DHZ7</accession>
<proteinExistence type="predicted"/>
<evidence type="ECO:0000313" key="1">
    <source>
        <dbReference type="EMBL" id="MPM88887.1"/>
    </source>
</evidence>
<dbReference type="Gene3D" id="2.40.240.100">
    <property type="match status" value="1"/>
</dbReference>
<name>A0A645DHZ7_9ZZZZ</name>